<feature type="transmembrane region" description="Helical" evidence="6">
    <location>
        <begin position="332"/>
        <end position="354"/>
    </location>
</feature>
<organism evidence="9 10">
    <name type="scientific">Maribellus luteus</name>
    <dbReference type="NCBI Taxonomy" id="2305463"/>
    <lineage>
        <taxon>Bacteria</taxon>
        <taxon>Pseudomonadati</taxon>
        <taxon>Bacteroidota</taxon>
        <taxon>Bacteroidia</taxon>
        <taxon>Marinilabiliales</taxon>
        <taxon>Prolixibacteraceae</taxon>
        <taxon>Maribellus</taxon>
    </lineage>
</organism>
<feature type="transmembrane region" description="Helical" evidence="6">
    <location>
        <begin position="669"/>
        <end position="694"/>
    </location>
</feature>
<keyword evidence="5 6" id="KW-0472">Membrane</keyword>
<dbReference type="PROSITE" id="PS51257">
    <property type="entry name" value="PROKAR_LIPOPROTEIN"/>
    <property type="match status" value="1"/>
</dbReference>
<reference evidence="9" key="1">
    <citation type="submission" date="2018-08" db="EMBL/GenBank/DDBJ databases">
        <title>Pallidiluteibacterium maritimus gen. nov., sp. nov., isolated from coastal sediment.</title>
        <authorList>
            <person name="Zhou L.Y."/>
        </authorList>
    </citation>
    <scope>NUCLEOTIDE SEQUENCE [LARGE SCALE GENOMIC DNA]</scope>
    <source>
        <strain evidence="9">XSD2</strain>
    </source>
</reference>
<feature type="transmembrane region" description="Helical" evidence="6">
    <location>
        <begin position="721"/>
        <end position="740"/>
    </location>
</feature>
<keyword evidence="3 6" id="KW-0812">Transmembrane</keyword>
<dbReference type="InterPro" id="IPR025857">
    <property type="entry name" value="MacB_PCD"/>
</dbReference>
<dbReference type="RefSeq" id="WP_119437973.1">
    <property type="nucleotide sequence ID" value="NZ_QWGR01000005.1"/>
</dbReference>
<dbReference type="PANTHER" id="PTHR30572:SF18">
    <property type="entry name" value="ABC-TYPE MACROLIDE FAMILY EXPORT SYSTEM PERMEASE COMPONENT 2"/>
    <property type="match status" value="1"/>
</dbReference>
<feature type="domain" description="MacB-like periplasmic core" evidence="8">
    <location>
        <begin position="18"/>
        <end position="237"/>
    </location>
</feature>
<proteinExistence type="predicted"/>
<dbReference type="EMBL" id="QWGR01000005">
    <property type="protein sequence ID" value="RIJ48242.1"/>
    <property type="molecule type" value="Genomic_DNA"/>
</dbReference>
<dbReference type="PANTHER" id="PTHR30572">
    <property type="entry name" value="MEMBRANE COMPONENT OF TRANSPORTER-RELATED"/>
    <property type="match status" value="1"/>
</dbReference>
<dbReference type="Pfam" id="PF02687">
    <property type="entry name" value="FtsX"/>
    <property type="match status" value="2"/>
</dbReference>
<protein>
    <submittedName>
        <fullName evidence="9">Uncharacterized protein</fullName>
    </submittedName>
</protein>
<evidence type="ECO:0000259" key="8">
    <source>
        <dbReference type="Pfam" id="PF12704"/>
    </source>
</evidence>
<feature type="transmembrane region" description="Helical" evidence="6">
    <location>
        <begin position="20"/>
        <end position="40"/>
    </location>
</feature>
<dbReference type="Pfam" id="PF12704">
    <property type="entry name" value="MacB_PCD"/>
    <property type="match status" value="1"/>
</dbReference>
<feature type="transmembrane region" description="Helical" evidence="6">
    <location>
        <begin position="752"/>
        <end position="775"/>
    </location>
</feature>
<feature type="domain" description="ABC3 transporter permease C-terminal" evidence="7">
    <location>
        <begin position="672"/>
        <end position="785"/>
    </location>
</feature>
<comment type="caution">
    <text evidence="9">The sequence shown here is derived from an EMBL/GenBank/DDBJ whole genome shotgun (WGS) entry which is preliminary data.</text>
</comment>
<dbReference type="GO" id="GO:0022857">
    <property type="term" value="F:transmembrane transporter activity"/>
    <property type="evidence" value="ECO:0007669"/>
    <property type="project" value="TreeGrafter"/>
</dbReference>
<gene>
    <name evidence="9" type="ORF">D1614_10945</name>
</gene>
<evidence type="ECO:0000259" key="7">
    <source>
        <dbReference type="Pfam" id="PF02687"/>
    </source>
</evidence>
<feature type="transmembrane region" description="Helical" evidence="6">
    <location>
        <begin position="418"/>
        <end position="437"/>
    </location>
</feature>
<evidence type="ECO:0000256" key="5">
    <source>
        <dbReference type="ARBA" id="ARBA00023136"/>
    </source>
</evidence>
<feature type="transmembrane region" description="Helical" evidence="6">
    <location>
        <begin position="366"/>
        <end position="388"/>
    </location>
</feature>
<comment type="subcellular location">
    <subcellularLocation>
        <location evidence="1">Cell membrane</location>
        <topology evidence="1">Multi-pass membrane protein</topology>
    </subcellularLocation>
</comment>
<dbReference type="GO" id="GO:0005886">
    <property type="term" value="C:plasma membrane"/>
    <property type="evidence" value="ECO:0007669"/>
    <property type="project" value="UniProtKB-SubCell"/>
</dbReference>
<keyword evidence="10" id="KW-1185">Reference proteome</keyword>
<keyword evidence="4 6" id="KW-1133">Transmembrane helix</keyword>
<evidence type="ECO:0000313" key="9">
    <source>
        <dbReference type="EMBL" id="RIJ48242.1"/>
    </source>
</evidence>
<evidence type="ECO:0000256" key="1">
    <source>
        <dbReference type="ARBA" id="ARBA00004651"/>
    </source>
</evidence>
<sequence length="792" mass="88189">MINQLFRIAFRKLKSGYSVINVLGLTISLSFACLLALWIMHDTRTDRFHPGSENIFLVGSEFKYSSETVKGPSTPGPLADALKAENPEIQQTTRFVKVPMPLTVKVGDQVFIESSIASIDSTFFELFGFKLVQGSPSSVLRQSREIILSERMARKYFGNENPMGKSLLVMGEMPLTVCGVFEDLPDNTQFEFDMAFPYDVLKTVNPYAEQWNASGTNTWVKLNPGVDAKAFSEKIKNTINNHTSNNNQDIHLIGINDFYYDQSYAPGYTKKGNFQYVRLLFAVTLFILLIAAVNFVNLNTAMASQRFKEIGLKKVLGSDHRSVALQFLGESFAVALIATIASWGLTIVLLPIMESVVGFNMGLGQFFSDLISVSLILTVIMGVIGGAYPSFFLASKPIVAVFKDPTKNLPGRFSLEKALVVVQFSIAIFLIAGTLLISKQMSFLKQKDLGFDKAQVALIKTNPELSGMFSMFKSEMKQSGLIENVSCIDLFPSYLDNWTSSIDWEGKDATTKVSIAGNWVDPSFLETMGIGLLAGRDFLPDSKADRQTGFIINKKAQELMNVKDAAGKSFSYQGRKGIIIGVMDDAQFQSLHTTCSPRVLTLVESPAEYPQIFAGGTVIVRIAKGKTTEARQILEKWFAEHHIAAPLELHFLDQEYAAMYVRETRMSRIFSIFSLLCILISCMGVFILNAFYALKKSKEIAVRRINGAQISSVFVGMVEYLLRWVAVALVISVLPSYFLLHKWLENFAYKTTLSWWIFALAGVLALGIALLTVSWQSWQAATRNPVEALRYE</sequence>
<evidence type="ECO:0000256" key="3">
    <source>
        <dbReference type="ARBA" id="ARBA00022692"/>
    </source>
</evidence>
<evidence type="ECO:0000256" key="2">
    <source>
        <dbReference type="ARBA" id="ARBA00022475"/>
    </source>
</evidence>
<name>A0A399T050_9BACT</name>
<accession>A0A399T050</accession>
<dbReference type="AlphaFoldDB" id="A0A399T050"/>
<dbReference type="InterPro" id="IPR050250">
    <property type="entry name" value="Macrolide_Exporter_MacB"/>
</dbReference>
<dbReference type="OrthoDB" id="973461at2"/>
<evidence type="ECO:0000256" key="6">
    <source>
        <dbReference type="SAM" id="Phobius"/>
    </source>
</evidence>
<feature type="transmembrane region" description="Helical" evidence="6">
    <location>
        <begin position="276"/>
        <end position="296"/>
    </location>
</feature>
<feature type="domain" description="ABC3 transporter permease C-terminal" evidence="7">
    <location>
        <begin position="282"/>
        <end position="397"/>
    </location>
</feature>
<keyword evidence="2" id="KW-1003">Cell membrane</keyword>
<dbReference type="InterPro" id="IPR003838">
    <property type="entry name" value="ABC3_permease_C"/>
</dbReference>
<evidence type="ECO:0000313" key="10">
    <source>
        <dbReference type="Proteomes" id="UP000265926"/>
    </source>
</evidence>
<evidence type="ECO:0000256" key="4">
    <source>
        <dbReference type="ARBA" id="ARBA00022989"/>
    </source>
</evidence>
<dbReference type="Proteomes" id="UP000265926">
    <property type="component" value="Unassembled WGS sequence"/>
</dbReference>